<keyword evidence="2" id="KW-1185">Reference proteome</keyword>
<reference evidence="1 2" key="1">
    <citation type="journal article" date="2017" name="Genome Biol. Evol.">
        <title>Phytophthora megakarya and P. palmivora, closely related causal agents of cacao black pod rot, underwent increases in genome sizes and gene numbers by different mechanisms.</title>
        <authorList>
            <person name="Ali S.S."/>
            <person name="Shao J."/>
            <person name="Lary D.J."/>
            <person name="Kronmiller B."/>
            <person name="Shen D."/>
            <person name="Strem M.D."/>
            <person name="Amoako-Attah I."/>
            <person name="Akrofi A.Y."/>
            <person name="Begoude B.A."/>
            <person name="Ten Hoopen G.M."/>
            <person name="Coulibaly K."/>
            <person name="Kebe B.I."/>
            <person name="Melnick R.L."/>
            <person name="Guiltinan M.J."/>
            <person name="Tyler B.M."/>
            <person name="Meinhardt L.W."/>
            <person name="Bailey B.A."/>
        </authorList>
    </citation>
    <scope>NUCLEOTIDE SEQUENCE [LARGE SCALE GENOMIC DNA]</scope>
    <source>
        <strain evidence="2">sbr112.9</strain>
    </source>
</reference>
<dbReference type="InterPro" id="IPR029063">
    <property type="entry name" value="SAM-dependent_MTases_sf"/>
</dbReference>
<evidence type="ECO:0000313" key="1">
    <source>
        <dbReference type="EMBL" id="POM63662.1"/>
    </source>
</evidence>
<organism evidence="1 2">
    <name type="scientific">Phytophthora palmivora</name>
    <dbReference type="NCBI Taxonomy" id="4796"/>
    <lineage>
        <taxon>Eukaryota</taxon>
        <taxon>Sar</taxon>
        <taxon>Stramenopiles</taxon>
        <taxon>Oomycota</taxon>
        <taxon>Peronosporomycetes</taxon>
        <taxon>Peronosporales</taxon>
        <taxon>Peronosporaceae</taxon>
        <taxon>Phytophthora</taxon>
    </lineage>
</organism>
<name>A0A2P4XDN4_9STRA</name>
<accession>A0A2P4XDN4</accession>
<dbReference type="Proteomes" id="UP000237271">
    <property type="component" value="Unassembled WGS sequence"/>
</dbReference>
<dbReference type="Gene3D" id="3.40.50.150">
    <property type="entry name" value="Vaccinia Virus protein VP39"/>
    <property type="match status" value="1"/>
</dbReference>
<proteinExistence type="predicted"/>
<protein>
    <submittedName>
        <fullName evidence="1">Uncharacterized protein</fullName>
    </submittedName>
</protein>
<dbReference type="OrthoDB" id="443402at2759"/>
<dbReference type="AlphaFoldDB" id="A0A2P4XDN4"/>
<sequence length="143" mass="15818">MVVVGSASAMGMNMKAISMVEHDTDVVPLDLKAMAAALLHDFHKCCGIEVLDGLHAVALKVLDRWRYQMLDSLPVTKVDVEVGFANDDALIQAISTEADQLAVGSYFVAVTKPLQSTQWQAMHEEKFHMNWGRATVIVQKKMF</sequence>
<dbReference type="EMBL" id="NCKW01011358">
    <property type="protein sequence ID" value="POM63662.1"/>
    <property type="molecule type" value="Genomic_DNA"/>
</dbReference>
<gene>
    <name evidence="1" type="ORF">PHPALM_20906</name>
</gene>
<comment type="caution">
    <text evidence="1">The sequence shown here is derived from an EMBL/GenBank/DDBJ whole genome shotgun (WGS) entry which is preliminary data.</text>
</comment>
<evidence type="ECO:0000313" key="2">
    <source>
        <dbReference type="Proteomes" id="UP000237271"/>
    </source>
</evidence>